<dbReference type="InterPro" id="IPR045139">
    <property type="entry name" value="Aladin"/>
</dbReference>
<organism evidence="1 2">
    <name type="scientific">Iris pallida</name>
    <name type="common">Sweet iris</name>
    <dbReference type="NCBI Taxonomy" id="29817"/>
    <lineage>
        <taxon>Eukaryota</taxon>
        <taxon>Viridiplantae</taxon>
        <taxon>Streptophyta</taxon>
        <taxon>Embryophyta</taxon>
        <taxon>Tracheophyta</taxon>
        <taxon>Spermatophyta</taxon>
        <taxon>Magnoliopsida</taxon>
        <taxon>Liliopsida</taxon>
        <taxon>Asparagales</taxon>
        <taxon>Iridaceae</taxon>
        <taxon>Iridoideae</taxon>
        <taxon>Irideae</taxon>
        <taxon>Iris</taxon>
    </lineage>
</organism>
<dbReference type="SUPFAM" id="SSF82171">
    <property type="entry name" value="DPP6 N-terminal domain-like"/>
    <property type="match status" value="1"/>
</dbReference>
<dbReference type="PANTHER" id="PTHR14494:SF0">
    <property type="entry name" value="ALADIN"/>
    <property type="match status" value="1"/>
</dbReference>
<comment type="caution">
    <text evidence="1">The sequence shown here is derived from an EMBL/GenBank/DDBJ whole genome shotgun (WGS) entry which is preliminary data.</text>
</comment>
<dbReference type="GO" id="GO:0005643">
    <property type="term" value="C:nuclear pore"/>
    <property type="evidence" value="ECO:0007669"/>
    <property type="project" value="TreeGrafter"/>
</dbReference>
<protein>
    <submittedName>
        <fullName evidence="1">Aladin isoform X2</fullName>
    </submittedName>
</protein>
<dbReference type="Gene3D" id="2.130.10.10">
    <property type="entry name" value="YVTN repeat-like/Quinoprotein amine dehydrogenase"/>
    <property type="match status" value="1"/>
</dbReference>
<dbReference type="InterPro" id="IPR015943">
    <property type="entry name" value="WD40/YVTN_repeat-like_dom_sf"/>
</dbReference>
<gene>
    <name evidence="1" type="ORF">M6B38_247670</name>
</gene>
<evidence type="ECO:0000313" key="2">
    <source>
        <dbReference type="Proteomes" id="UP001140949"/>
    </source>
</evidence>
<dbReference type="AlphaFoldDB" id="A0AAX6DG27"/>
<accession>A0AAX6DG27</accession>
<dbReference type="Proteomes" id="UP001140949">
    <property type="component" value="Unassembled WGS sequence"/>
</dbReference>
<name>A0AAX6DG27_IRIPA</name>
<reference evidence="1" key="1">
    <citation type="journal article" date="2023" name="GigaByte">
        <title>Genome assembly of the bearded iris, Iris pallida Lam.</title>
        <authorList>
            <person name="Bruccoleri R.E."/>
            <person name="Oakeley E.J."/>
            <person name="Faust A.M.E."/>
            <person name="Altorfer M."/>
            <person name="Dessus-Babus S."/>
            <person name="Burckhardt D."/>
            <person name="Oertli M."/>
            <person name="Naumann U."/>
            <person name="Petersen F."/>
            <person name="Wong J."/>
        </authorList>
    </citation>
    <scope>NUCLEOTIDE SEQUENCE</scope>
    <source>
        <strain evidence="1">GSM-AAB239-AS_SAM_17_03QT</strain>
    </source>
</reference>
<evidence type="ECO:0000313" key="1">
    <source>
        <dbReference type="EMBL" id="KAJ6790711.1"/>
    </source>
</evidence>
<sequence>MPTFPQPGSVTICEINRDFITAETLTDDRAKETYGKVLGTVFTPIPFQKDHLLPDLEAEPAAPEQEQNARVPRTGFVALKEILSDSLRRVFFPNELNLQAEVDSQGVSWNPNKHIVAFISGPNQVTIRDYEDSEGKDPFILMSETQRDIKALEWRPNSGKTISVASKGGICIWSASYPGNAASVRSGVTSSLGTVSRSSGVRWAMIDFLRSPNGEQISALSFSLTFLHILGICFLSELIIHNMGYCSRERNSYSTWIRRHINAEVVTIWRLLFDCKIRWNILSVGDKYMDLRAVVFNRWMCYWSNLGSRRTYGTSWILKVYDIRFNPLLIKVSFIRCTSTTGGAARNCCFDGQPWDRKNSLGCFRRAAGIVLQRR</sequence>
<keyword evidence="2" id="KW-1185">Reference proteome</keyword>
<reference evidence="1" key="2">
    <citation type="submission" date="2023-04" db="EMBL/GenBank/DDBJ databases">
        <authorList>
            <person name="Bruccoleri R.E."/>
            <person name="Oakeley E.J."/>
            <person name="Faust A.-M."/>
            <person name="Dessus-Babus S."/>
            <person name="Altorfer M."/>
            <person name="Burckhardt D."/>
            <person name="Oertli M."/>
            <person name="Naumann U."/>
            <person name="Petersen F."/>
            <person name="Wong J."/>
        </authorList>
    </citation>
    <scope>NUCLEOTIDE SEQUENCE</scope>
    <source>
        <strain evidence="1">GSM-AAB239-AS_SAM_17_03QT</strain>
        <tissue evidence="1">Leaf</tissue>
    </source>
</reference>
<dbReference type="EMBL" id="JANAVB010045020">
    <property type="protein sequence ID" value="KAJ6790711.1"/>
    <property type="molecule type" value="Genomic_DNA"/>
</dbReference>
<proteinExistence type="predicted"/>
<dbReference type="GO" id="GO:0006913">
    <property type="term" value="P:nucleocytoplasmic transport"/>
    <property type="evidence" value="ECO:0007669"/>
    <property type="project" value="TreeGrafter"/>
</dbReference>
<dbReference type="PANTHER" id="PTHR14494">
    <property type="entry name" value="ALADIN/ADRACALIN/AAAS"/>
    <property type="match status" value="1"/>
</dbReference>